<feature type="compositionally biased region" description="Acidic residues" evidence="1">
    <location>
        <begin position="419"/>
        <end position="437"/>
    </location>
</feature>
<evidence type="ECO:0000313" key="4">
    <source>
        <dbReference type="Proteomes" id="UP000693970"/>
    </source>
</evidence>
<feature type="region of interest" description="Disordered" evidence="1">
    <location>
        <begin position="307"/>
        <end position="478"/>
    </location>
</feature>
<proteinExistence type="predicted"/>
<sequence length="478" mass="53559">MAIKKKNTNTTASNKKTRDKPPPLDEWIKPAIGIVLALLGYQFFRGMVQQDISRINLEDELELRQVLFGEVIEEGVMAENYAVLCHPETATYPISSVFHDAAKDGSAPAIFRVMDCDTVMAGSDKTVKERFAKQLNDKIRPMVFVSGKTGPPKQVPAKHLKTGSMLVKALKNLLTPKAEKIETTQDLRTKCLDKDICALLLKGSKTSPNYVKSAMEKLLVEFPKVAFAAVDTSVLYVMGLEAEYLPEFQPDIPRFAVFQKVSGTADKSKTDSSTRLKTSVTTLEGSLGYGPMSNLIASVIQKTATMQKVSSLPTIKTRTKKLEEEERQKRQRRQEQQQRRSSGSSSNSDSGGSGYFSSSSDNDGTADGRRAERERRRAEHRANNPNYKEKTPEEIAEIERRRRQRMEEEAQKWNVAPEDAPEEGEPMERGQDEDEDGSSNSRAYEDNWDSTNHNDDVDSGDQQQQEADDDDEDVMDLD</sequence>
<evidence type="ECO:0000313" key="2">
    <source>
        <dbReference type="EMBL" id="KAG7339158.1"/>
    </source>
</evidence>
<feature type="compositionally biased region" description="Low complexity" evidence="1">
    <location>
        <begin position="339"/>
        <end position="360"/>
    </location>
</feature>
<dbReference type="AlphaFoldDB" id="A0A9K3Q5J8"/>
<dbReference type="OrthoDB" id="43605at2759"/>
<feature type="compositionally biased region" description="Basic and acidic residues" evidence="1">
    <location>
        <begin position="366"/>
        <end position="411"/>
    </location>
</feature>
<gene>
    <name evidence="3" type="ORF">IV203_020101</name>
    <name evidence="2" type="ORF">IV203_020470</name>
</gene>
<dbReference type="EMBL" id="JAGRRH010000004">
    <property type="protein sequence ID" value="KAG7371531.1"/>
    <property type="molecule type" value="Genomic_DNA"/>
</dbReference>
<evidence type="ECO:0000313" key="3">
    <source>
        <dbReference type="EMBL" id="KAG7371531.1"/>
    </source>
</evidence>
<accession>A0A9K3Q5J8</accession>
<feature type="compositionally biased region" description="Polar residues" evidence="1">
    <location>
        <begin position="307"/>
        <end position="316"/>
    </location>
</feature>
<reference evidence="3" key="2">
    <citation type="submission" date="2021-04" db="EMBL/GenBank/DDBJ databases">
        <authorList>
            <person name="Podell S."/>
        </authorList>
    </citation>
    <scope>NUCLEOTIDE SEQUENCE</scope>
    <source>
        <strain evidence="3">Hildebrandi</strain>
    </source>
</reference>
<protein>
    <submittedName>
        <fullName evidence="3">Uncharacterized protein</fullName>
    </submittedName>
</protein>
<feature type="region of interest" description="Disordered" evidence="1">
    <location>
        <begin position="1"/>
        <end position="24"/>
    </location>
</feature>
<reference evidence="3" key="1">
    <citation type="journal article" date="2021" name="Sci. Rep.">
        <title>Diploid genomic architecture of Nitzschia inconspicua, an elite biomass production diatom.</title>
        <authorList>
            <person name="Oliver A."/>
            <person name="Podell S."/>
            <person name="Pinowska A."/>
            <person name="Traller J.C."/>
            <person name="Smith S.R."/>
            <person name="McClure R."/>
            <person name="Beliaev A."/>
            <person name="Bohutskyi P."/>
            <person name="Hill E.A."/>
            <person name="Rabines A."/>
            <person name="Zheng H."/>
            <person name="Allen L.Z."/>
            <person name="Kuo A."/>
            <person name="Grigoriev I.V."/>
            <person name="Allen A.E."/>
            <person name="Hazlebeck D."/>
            <person name="Allen E.E."/>
        </authorList>
    </citation>
    <scope>NUCLEOTIDE SEQUENCE</scope>
    <source>
        <strain evidence="3">Hildebrandi</strain>
    </source>
</reference>
<dbReference type="EMBL" id="JAGRRH010000040">
    <property type="protein sequence ID" value="KAG7339158.1"/>
    <property type="molecule type" value="Genomic_DNA"/>
</dbReference>
<feature type="compositionally biased region" description="Acidic residues" evidence="1">
    <location>
        <begin position="466"/>
        <end position="478"/>
    </location>
</feature>
<comment type="caution">
    <text evidence="3">The sequence shown here is derived from an EMBL/GenBank/DDBJ whole genome shotgun (WGS) entry which is preliminary data.</text>
</comment>
<keyword evidence="4" id="KW-1185">Reference proteome</keyword>
<organism evidence="3 4">
    <name type="scientific">Nitzschia inconspicua</name>
    <dbReference type="NCBI Taxonomy" id="303405"/>
    <lineage>
        <taxon>Eukaryota</taxon>
        <taxon>Sar</taxon>
        <taxon>Stramenopiles</taxon>
        <taxon>Ochrophyta</taxon>
        <taxon>Bacillariophyta</taxon>
        <taxon>Bacillariophyceae</taxon>
        <taxon>Bacillariophycidae</taxon>
        <taxon>Bacillariales</taxon>
        <taxon>Bacillariaceae</taxon>
        <taxon>Nitzschia</taxon>
    </lineage>
</organism>
<name>A0A9K3Q5J8_9STRA</name>
<dbReference type="Proteomes" id="UP000693970">
    <property type="component" value="Unassembled WGS sequence"/>
</dbReference>
<evidence type="ECO:0000256" key="1">
    <source>
        <dbReference type="SAM" id="MobiDB-lite"/>
    </source>
</evidence>
<feature type="compositionally biased region" description="Basic and acidic residues" evidence="1">
    <location>
        <begin position="320"/>
        <end position="338"/>
    </location>
</feature>